<reference evidence="8 9" key="1">
    <citation type="journal article" date="2013" name="Genome Announc.">
        <title>Draft genome sequence of an Actinobacterium, Brachybacterium muris strain UCD-AY4.</title>
        <authorList>
            <person name="Lo J.R."/>
            <person name="Lang J.M."/>
            <person name="Darling A.E."/>
            <person name="Eisen J.A."/>
            <person name="Coil D.A."/>
        </authorList>
    </citation>
    <scope>NUCLEOTIDE SEQUENCE [LARGE SCALE GENOMIC DNA]</scope>
    <source>
        <strain evidence="8 9">UCD-AY4</strain>
    </source>
</reference>
<dbReference type="RefSeq" id="WP_083871829.1">
    <property type="nucleotide sequence ID" value="NZ_KB403091.1"/>
</dbReference>
<feature type="domain" description="ABC transporter" evidence="7">
    <location>
        <begin position="52"/>
        <end position="282"/>
    </location>
</feature>
<dbReference type="GO" id="GO:0005524">
    <property type="term" value="F:ATP binding"/>
    <property type="evidence" value="ECO:0007669"/>
    <property type="project" value="UniProtKB-KW"/>
</dbReference>
<dbReference type="InterPro" id="IPR027417">
    <property type="entry name" value="P-loop_NTPase"/>
</dbReference>
<dbReference type="SMART" id="SM00382">
    <property type="entry name" value="AAA"/>
    <property type="match status" value="1"/>
</dbReference>
<dbReference type="GO" id="GO:0016887">
    <property type="term" value="F:ATP hydrolysis activity"/>
    <property type="evidence" value="ECO:0007669"/>
    <property type="project" value="InterPro"/>
</dbReference>
<dbReference type="GO" id="GO:0046677">
    <property type="term" value="P:response to antibiotic"/>
    <property type="evidence" value="ECO:0007669"/>
    <property type="project" value="UniProtKB-KW"/>
</dbReference>
<dbReference type="Pfam" id="PF00005">
    <property type="entry name" value="ABC_tran"/>
    <property type="match status" value="1"/>
</dbReference>
<feature type="compositionally biased region" description="Pro residues" evidence="6">
    <location>
        <begin position="11"/>
        <end position="21"/>
    </location>
</feature>
<evidence type="ECO:0000313" key="9">
    <source>
        <dbReference type="Proteomes" id="UP000019754"/>
    </source>
</evidence>
<keyword evidence="3" id="KW-0547">Nucleotide-binding</keyword>
<dbReference type="EMBL" id="AORC01000002">
    <property type="protein sequence ID" value="EYT51148.1"/>
    <property type="molecule type" value="Genomic_DNA"/>
</dbReference>
<keyword evidence="9" id="KW-1185">Reference proteome</keyword>
<comment type="caution">
    <text evidence="8">The sequence shown here is derived from an EMBL/GenBank/DDBJ whole genome shotgun (WGS) entry which is preliminary data.</text>
</comment>
<dbReference type="CDD" id="cd03230">
    <property type="entry name" value="ABC_DR_subfamily_A"/>
    <property type="match status" value="1"/>
</dbReference>
<dbReference type="PROSITE" id="PS50893">
    <property type="entry name" value="ABC_TRANSPORTER_2"/>
    <property type="match status" value="1"/>
</dbReference>
<dbReference type="Gene3D" id="3.40.50.300">
    <property type="entry name" value="P-loop containing nucleotide triphosphate hydrolases"/>
    <property type="match status" value="1"/>
</dbReference>
<accession>A0A022L577</accession>
<dbReference type="STRING" id="1249481.D641_0101375"/>
<evidence type="ECO:0000256" key="6">
    <source>
        <dbReference type="SAM" id="MobiDB-lite"/>
    </source>
</evidence>
<keyword evidence="5" id="KW-0046">Antibiotic resistance</keyword>
<organism evidence="8 9">
    <name type="scientific">Brachybacterium muris UCD-AY4</name>
    <dbReference type="NCBI Taxonomy" id="1249481"/>
    <lineage>
        <taxon>Bacteria</taxon>
        <taxon>Bacillati</taxon>
        <taxon>Actinomycetota</taxon>
        <taxon>Actinomycetes</taxon>
        <taxon>Micrococcales</taxon>
        <taxon>Dermabacteraceae</taxon>
        <taxon>Brachybacterium</taxon>
    </lineage>
</organism>
<evidence type="ECO:0000259" key="7">
    <source>
        <dbReference type="PROSITE" id="PS50893"/>
    </source>
</evidence>
<evidence type="ECO:0000256" key="4">
    <source>
        <dbReference type="ARBA" id="ARBA00022840"/>
    </source>
</evidence>
<name>A0A022L577_9MICO</name>
<dbReference type="SUPFAM" id="SSF52540">
    <property type="entry name" value="P-loop containing nucleoside triphosphate hydrolases"/>
    <property type="match status" value="1"/>
</dbReference>
<dbReference type="PANTHER" id="PTHR42711:SF19">
    <property type="entry name" value="DOXORUBICIN RESISTANCE ATP-BINDING PROTEIN DRRA"/>
    <property type="match status" value="1"/>
</dbReference>
<dbReference type="OrthoDB" id="9804819at2"/>
<feature type="compositionally biased region" description="Low complexity" evidence="6">
    <location>
        <begin position="1"/>
        <end position="10"/>
    </location>
</feature>
<dbReference type="HOGENOM" id="CLU_000604_1_2_11"/>
<evidence type="ECO:0000256" key="3">
    <source>
        <dbReference type="ARBA" id="ARBA00022741"/>
    </source>
</evidence>
<dbReference type="InterPro" id="IPR003593">
    <property type="entry name" value="AAA+_ATPase"/>
</dbReference>
<dbReference type="Proteomes" id="UP000019754">
    <property type="component" value="Unassembled WGS sequence"/>
</dbReference>
<keyword evidence="2" id="KW-0813">Transport</keyword>
<evidence type="ECO:0000256" key="2">
    <source>
        <dbReference type="ARBA" id="ARBA00022448"/>
    </source>
</evidence>
<dbReference type="InterPro" id="IPR050763">
    <property type="entry name" value="ABC_transporter_ATP-binding"/>
</dbReference>
<gene>
    <name evidence="8" type="ORF">D641_0101375</name>
</gene>
<dbReference type="InterPro" id="IPR003439">
    <property type="entry name" value="ABC_transporter-like_ATP-bd"/>
</dbReference>
<sequence>MHTPHASETTTPPPGPAPEPAAQPAQGSTATPGTDAAAPLSADQAVATDASVSIRGLRKSFSGTEVVHGISLDVPRGSFYGIVGPNGAGKTTTLSMATGLLRPDAGTAHINGIDMWATPEKAKAGLGVLADGLRTFDRLTGRELLTYVGLIRGMDPDTVTERTNSLLAAFDLAGEEGKLVVDYSAGMTKKILLASALIHAPRTLVLDEPLEAVDPVSAQVIRSILTDYVRSGGTVVLSSHVMELVEGLCSHVAIIAKGELLAAGTLDEVRQGGSLVQTFIDMVGGGAVEEGSLAWLKS</sequence>
<dbReference type="PANTHER" id="PTHR42711">
    <property type="entry name" value="ABC TRANSPORTER ATP-BINDING PROTEIN"/>
    <property type="match status" value="1"/>
</dbReference>
<dbReference type="AlphaFoldDB" id="A0A022L577"/>
<evidence type="ECO:0000313" key="8">
    <source>
        <dbReference type="EMBL" id="EYT51148.1"/>
    </source>
</evidence>
<keyword evidence="4 8" id="KW-0067">ATP-binding</keyword>
<comment type="subcellular location">
    <subcellularLocation>
        <location evidence="1">Cell membrane</location>
        <topology evidence="1">Peripheral membrane protein</topology>
    </subcellularLocation>
</comment>
<evidence type="ECO:0000256" key="1">
    <source>
        <dbReference type="ARBA" id="ARBA00004202"/>
    </source>
</evidence>
<proteinExistence type="predicted"/>
<feature type="region of interest" description="Disordered" evidence="6">
    <location>
        <begin position="1"/>
        <end position="42"/>
    </location>
</feature>
<dbReference type="GO" id="GO:0005886">
    <property type="term" value="C:plasma membrane"/>
    <property type="evidence" value="ECO:0007669"/>
    <property type="project" value="UniProtKB-SubCell"/>
</dbReference>
<evidence type="ECO:0000256" key="5">
    <source>
        <dbReference type="ARBA" id="ARBA00023251"/>
    </source>
</evidence>
<protein>
    <submittedName>
        <fullName evidence="8">ABC transporter ATP-binding protein</fullName>
    </submittedName>
</protein>